<comment type="caution">
    <text evidence="1">The sequence shown here is derived from an EMBL/GenBank/DDBJ whole genome shotgun (WGS) entry which is preliminary data.</text>
</comment>
<dbReference type="GO" id="GO:0016616">
    <property type="term" value="F:oxidoreductase activity, acting on the CH-OH group of donors, NAD or NADP as acceptor"/>
    <property type="evidence" value="ECO:0007669"/>
    <property type="project" value="TreeGrafter"/>
</dbReference>
<dbReference type="Proteomes" id="UP000438448">
    <property type="component" value="Unassembled WGS sequence"/>
</dbReference>
<dbReference type="SUPFAM" id="SSF51735">
    <property type="entry name" value="NAD(P)-binding Rossmann-fold domains"/>
    <property type="match status" value="1"/>
</dbReference>
<dbReference type="RefSeq" id="WP_153413369.1">
    <property type="nucleotide sequence ID" value="NZ_WEGK01000012.1"/>
</dbReference>
<name>A0A7K0DB29_9NOCA</name>
<protein>
    <submittedName>
        <fullName evidence="1">Uncharacterized protein</fullName>
    </submittedName>
</protein>
<dbReference type="Pfam" id="PF00106">
    <property type="entry name" value="adh_short"/>
    <property type="match status" value="1"/>
</dbReference>
<dbReference type="EMBL" id="WEGK01000012">
    <property type="protein sequence ID" value="MQY22074.1"/>
    <property type="molecule type" value="Genomic_DNA"/>
</dbReference>
<accession>A0A7K0DB29</accession>
<dbReference type="OrthoDB" id="9785826at2"/>
<evidence type="ECO:0000313" key="2">
    <source>
        <dbReference type="Proteomes" id="UP000438448"/>
    </source>
</evidence>
<sequence>MTDISPNSTVLLIGASRGLGLAIAAQYLARGSRVVATVRGPDRTPLHELLDGADGRLEIEELDITVPEQVEALRKRLRQRDFDLLFVNAGVTNGPEETTADVTTEEFTRLMVTNALSPMRVLETLGDLVPSDGTLAIMSSGQGSVANNERGGFEIYRASKSALNQLMRSFAARHRDDPRTLLLMAPGWVQTELGGPGARLTIDESIPNLVTTLDAQRGHGGLQFLDYLGHTVAW</sequence>
<organism evidence="1 2">
    <name type="scientific">Nocardia macrotermitis</name>
    <dbReference type="NCBI Taxonomy" id="2585198"/>
    <lineage>
        <taxon>Bacteria</taxon>
        <taxon>Bacillati</taxon>
        <taxon>Actinomycetota</taxon>
        <taxon>Actinomycetes</taxon>
        <taxon>Mycobacteriales</taxon>
        <taxon>Nocardiaceae</taxon>
        <taxon>Nocardia</taxon>
    </lineage>
</organism>
<dbReference type="InterPro" id="IPR002347">
    <property type="entry name" value="SDR_fam"/>
</dbReference>
<dbReference type="AlphaFoldDB" id="A0A7K0DB29"/>
<keyword evidence="2" id="KW-1185">Reference proteome</keyword>
<dbReference type="Gene3D" id="3.40.50.720">
    <property type="entry name" value="NAD(P)-binding Rossmann-like Domain"/>
    <property type="match status" value="1"/>
</dbReference>
<dbReference type="PRINTS" id="PR00081">
    <property type="entry name" value="GDHRDH"/>
</dbReference>
<reference evidence="1 2" key="1">
    <citation type="submission" date="2019-10" db="EMBL/GenBank/DDBJ databases">
        <title>Nocardia macrotermitis sp. nov. and Nocardia aurantia sp. nov., isolated from the gut of fungus growing-termite Macrotermes natalensis.</title>
        <authorList>
            <person name="Benndorf R."/>
            <person name="Schwitalla J."/>
            <person name="Martin K."/>
            <person name="De Beer W."/>
            <person name="Kaster A.-K."/>
            <person name="Vollmers J."/>
            <person name="Poulsen M."/>
            <person name="Beemelmanns C."/>
        </authorList>
    </citation>
    <scope>NUCLEOTIDE SEQUENCE [LARGE SCALE GENOMIC DNA]</scope>
    <source>
        <strain evidence="1 2">RB20</strain>
    </source>
</reference>
<dbReference type="PANTHER" id="PTHR45458:SF1">
    <property type="entry name" value="SHORT CHAIN DEHYDROGENASE"/>
    <property type="match status" value="1"/>
</dbReference>
<gene>
    <name evidence="1" type="ORF">NRB20_51870</name>
</gene>
<proteinExistence type="predicted"/>
<dbReference type="PANTHER" id="PTHR45458">
    <property type="entry name" value="SHORT-CHAIN DEHYDROGENASE/REDUCTASE SDR"/>
    <property type="match status" value="1"/>
</dbReference>
<dbReference type="InterPro" id="IPR036291">
    <property type="entry name" value="NAD(P)-bd_dom_sf"/>
</dbReference>
<dbReference type="InterPro" id="IPR052184">
    <property type="entry name" value="SDR_enzymes"/>
</dbReference>
<evidence type="ECO:0000313" key="1">
    <source>
        <dbReference type="EMBL" id="MQY22074.1"/>
    </source>
</evidence>